<accession>A0A9X4MEH6</accession>
<feature type="binding site" evidence="9">
    <location>
        <position position="178"/>
    </location>
    <ligand>
        <name>FMN</name>
        <dbReference type="ChEBI" id="CHEBI:58210"/>
    </ligand>
</feature>
<dbReference type="RefSeq" id="WP_307632128.1">
    <property type="nucleotide sequence ID" value="NZ_JAPHEH010000001.1"/>
</dbReference>
<evidence type="ECO:0000256" key="5">
    <source>
        <dbReference type="ARBA" id="ARBA00022857"/>
    </source>
</evidence>
<name>A0A9X4MEH6_9BACT</name>
<dbReference type="Gene3D" id="3.20.20.70">
    <property type="entry name" value="Aldolase class I"/>
    <property type="match status" value="1"/>
</dbReference>
<dbReference type="AlphaFoldDB" id="A0A9X4MEH6"/>
<feature type="binding site" evidence="9">
    <location>
        <begin position="233"/>
        <end position="234"/>
    </location>
    <ligand>
        <name>FMN</name>
        <dbReference type="ChEBI" id="CHEBI:58210"/>
    </ligand>
</feature>
<dbReference type="Proteomes" id="UP001154240">
    <property type="component" value="Unassembled WGS sequence"/>
</dbReference>
<evidence type="ECO:0000256" key="3">
    <source>
        <dbReference type="ARBA" id="ARBA00022643"/>
    </source>
</evidence>
<dbReference type="PANTHER" id="PTHR45846:SF1">
    <property type="entry name" value="TRNA-DIHYDROURIDINE(47) SYNTHASE [NAD(P)(+)]-LIKE"/>
    <property type="match status" value="1"/>
</dbReference>
<comment type="caution">
    <text evidence="11">The sequence shown here is derived from an EMBL/GenBank/DDBJ whole genome shotgun (WGS) entry which is preliminary data.</text>
</comment>
<evidence type="ECO:0000256" key="8">
    <source>
        <dbReference type="PIRSR" id="PIRSR006621-1"/>
    </source>
</evidence>
<feature type="domain" description="DUS-like FMN-binding" evidence="10">
    <location>
        <begin position="20"/>
        <end position="275"/>
    </location>
</feature>
<dbReference type="GO" id="GO:0003723">
    <property type="term" value="F:RNA binding"/>
    <property type="evidence" value="ECO:0007669"/>
    <property type="project" value="TreeGrafter"/>
</dbReference>
<evidence type="ECO:0000256" key="2">
    <source>
        <dbReference type="ARBA" id="ARBA00022630"/>
    </source>
</evidence>
<keyword evidence="5" id="KW-0521">NADP</keyword>
<evidence type="ECO:0000256" key="7">
    <source>
        <dbReference type="PIRNR" id="PIRNR006621"/>
    </source>
</evidence>
<feature type="active site" description="Proton donor" evidence="8">
    <location>
        <position position="110"/>
    </location>
</feature>
<dbReference type="GO" id="GO:0017150">
    <property type="term" value="F:tRNA dihydrouridine synthase activity"/>
    <property type="evidence" value="ECO:0007669"/>
    <property type="project" value="InterPro"/>
</dbReference>
<dbReference type="InterPro" id="IPR018517">
    <property type="entry name" value="tRNA_hU_synthase_CS"/>
</dbReference>
<proteinExistence type="inferred from homology"/>
<evidence type="ECO:0000256" key="6">
    <source>
        <dbReference type="ARBA" id="ARBA00023002"/>
    </source>
</evidence>
<comment type="cofactor">
    <cofactor evidence="1 7 9">
        <name>FMN</name>
        <dbReference type="ChEBI" id="CHEBI:58210"/>
    </cofactor>
</comment>
<evidence type="ECO:0000256" key="9">
    <source>
        <dbReference type="PIRSR" id="PIRSR006621-2"/>
    </source>
</evidence>
<keyword evidence="4 7" id="KW-0819">tRNA processing</keyword>
<keyword evidence="6 7" id="KW-0560">Oxidoreductase</keyword>
<dbReference type="SUPFAM" id="SSF51395">
    <property type="entry name" value="FMN-linked oxidoreductases"/>
    <property type="match status" value="1"/>
</dbReference>
<dbReference type="GO" id="GO:0050660">
    <property type="term" value="F:flavin adenine dinucleotide binding"/>
    <property type="evidence" value="ECO:0007669"/>
    <property type="project" value="InterPro"/>
</dbReference>
<dbReference type="CDD" id="cd02801">
    <property type="entry name" value="DUS_like_FMN"/>
    <property type="match status" value="1"/>
</dbReference>
<dbReference type="InterPro" id="IPR013785">
    <property type="entry name" value="Aldolase_TIM"/>
</dbReference>
<comment type="function">
    <text evidence="7">Catalyzes the synthesis of 5,6-dihydrouridine (D), a modified base found in the D-loop of most tRNAs, via the reduction of the C5-C6 double bond in target uridines.</text>
</comment>
<sequence length="323" mass="35064">MGEIQAKTKLPWAVGSLPLMLAPMQGVTNRALRSLFIERVRPDVVFTEFVRVKASAKKNITENDRQEVVSTGGGVPLVVQLIGTDTEALLAAANTVQELGAEHLNINLGCPYGRMTSQTAGGALLREPVPLARLLARLRHEIRGSFSVKVRSGFDDPAQIFSLLQIFADSGIDFLVVHPRTVKQLYSGAADHGVTAGVVRQTSLPVIANGDIFSAATGQRVLAETGAAGLMLGRGAIADPLLFERLRGSYPGESSPEDQAAELREYLQELLCRYRELFCGEHQILCKMKEVLCHVHAPEVVDLARQLKRSKSLARFGELLTSS</sequence>
<dbReference type="InterPro" id="IPR001269">
    <property type="entry name" value="DUS_fam"/>
</dbReference>
<dbReference type="EC" id="1.3.1.-" evidence="7"/>
<gene>
    <name evidence="11" type="ORF">OLX77_03135</name>
</gene>
<dbReference type="PROSITE" id="PS01136">
    <property type="entry name" value="UPF0034"/>
    <property type="match status" value="1"/>
</dbReference>
<feature type="binding site" evidence="9">
    <location>
        <position position="149"/>
    </location>
    <ligand>
        <name>FMN</name>
        <dbReference type="ChEBI" id="CHEBI:58210"/>
    </ligand>
</feature>
<keyword evidence="9" id="KW-0547">Nucleotide-binding</keyword>
<dbReference type="PANTHER" id="PTHR45846">
    <property type="entry name" value="TRNA-DIHYDROURIDINE(47) SYNTHASE [NAD(P)(+)]-LIKE"/>
    <property type="match status" value="1"/>
</dbReference>
<keyword evidence="2 7" id="KW-0285">Flavoprotein</keyword>
<evidence type="ECO:0000256" key="1">
    <source>
        <dbReference type="ARBA" id="ARBA00001917"/>
    </source>
</evidence>
<keyword evidence="3 7" id="KW-0288">FMN</keyword>
<protein>
    <recommendedName>
        <fullName evidence="7">tRNA-dihydrouridine synthase</fullName>
        <ecNumber evidence="7">1.3.1.-</ecNumber>
    </recommendedName>
</protein>
<reference evidence="11" key="1">
    <citation type="journal article" date="2022" name="bioRxiv">
        <title>Thiovibrio frasassiensisgen. nov., sp. nov., an autotrophic, elemental sulfur disproportionating bacterium isolated from sulfidic karst sediment, and proposal of Thiovibrionaceae fam. nov.</title>
        <authorList>
            <person name="Aronson H."/>
            <person name="Thomas C."/>
            <person name="Bhattacharyya M."/>
            <person name="Eckstein S."/>
            <person name="Jensen S."/>
            <person name="Barco R."/>
            <person name="Macalady J."/>
            <person name="Amend J."/>
        </authorList>
    </citation>
    <scope>NUCLEOTIDE SEQUENCE</scope>
    <source>
        <strain evidence="11">RS19-109</strain>
    </source>
</reference>
<comment type="similarity">
    <text evidence="7">Belongs to the dus family.</text>
</comment>
<organism evidence="11 12">
    <name type="scientific">Thiovibrio frasassiensis</name>
    <dbReference type="NCBI Taxonomy" id="2984131"/>
    <lineage>
        <taxon>Bacteria</taxon>
        <taxon>Pseudomonadati</taxon>
        <taxon>Thermodesulfobacteriota</taxon>
        <taxon>Desulfobulbia</taxon>
        <taxon>Desulfobulbales</taxon>
        <taxon>Thiovibrionaceae</taxon>
        <taxon>Thiovibrio</taxon>
    </lineage>
</organism>
<evidence type="ECO:0000313" key="11">
    <source>
        <dbReference type="EMBL" id="MDG4475152.1"/>
    </source>
</evidence>
<dbReference type="EMBL" id="JAPHEH010000001">
    <property type="protein sequence ID" value="MDG4475152.1"/>
    <property type="molecule type" value="Genomic_DNA"/>
</dbReference>
<dbReference type="InterPro" id="IPR035587">
    <property type="entry name" value="DUS-like_FMN-bd"/>
</dbReference>
<dbReference type="PIRSF" id="PIRSF006621">
    <property type="entry name" value="Dus"/>
    <property type="match status" value="1"/>
</dbReference>
<evidence type="ECO:0000259" key="10">
    <source>
        <dbReference type="Pfam" id="PF01207"/>
    </source>
</evidence>
<reference evidence="11" key="2">
    <citation type="submission" date="2022-10" db="EMBL/GenBank/DDBJ databases">
        <authorList>
            <person name="Aronson H.S."/>
        </authorList>
    </citation>
    <scope>NUCLEOTIDE SEQUENCE</scope>
    <source>
        <strain evidence="11">RS19-109</strain>
    </source>
</reference>
<evidence type="ECO:0000256" key="4">
    <source>
        <dbReference type="ARBA" id="ARBA00022694"/>
    </source>
</evidence>
<feature type="binding site" evidence="9">
    <location>
        <position position="80"/>
    </location>
    <ligand>
        <name>FMN</name>
        <dbReference type="ChEBI" id="CHEBI:58210"/>
    </ligand>
</feature>
<evidence type="ECO:0000313" key="12">
    <source>
        <dbReference type="Proteomes" id="UP001154240"/>
    </source>
</evidence>
<dbReference type="Pfam" id="PF01207">
    <property type="entry name" value="Dus"/>
    <property type="match status" value="1"/>
</dbReference>
<keyword evidence="12" id="KW-1185">Reference proteome</keyword>